<feature type="compositionally biased region" description="Pro residues" evidence="1">
    <location>
        <begin position="46"/>
        <end position="59"/>
    </location>
</feature>
<dbReference type="EMBL" id="AYKW01000003">
    <property type="protein sequence ID" value="PIL35619.1"/>
    <property type="molecule type" value="Genomic_DNA"/>
</dbReference>
<feature type="region of interest" description="Disordered" evidence="1">
    <location>
        <begin position="1"/>
        <end position="85"/>
    </location>
</feature>
<reference evidence="3 4" key="1">
    <citation type="journal article" date="2015" name="Sci. Rep.">
        <title>Chromosome-level genome map provides insights into diverse defense mechanisms in the medicinal fungus Ganoderma sinense.</title>
        <authorList>
            <person name="Zhu Y."/>
            <person name="Xu J."/>
            <person name="Sun C."/>
            <person name="Zhou S."/>
            <person name="Xu H."/>
            <person name="Nelson D.R."/>
            <person name="Qian J."/>
            <person name="Song J."/>
            <person name="Luo H."/>
            <person name="Xiang L."/>
            <person name="Li Y."/>
            <person name="Xu Z."/>
            <person name="Ji A."/>
            <person name="Wang L."/>
            <person name="Lu S."/>
            <person name="Hayward A."/>
            <person name="Sun W."/>
            <person name="Li X."/>
            <person name="Schwartz D.C."/>
            <person name="Wang Y."/>
            <person name="Chen S."/>
        </authorList>
    </citation>
    <scope>NUCLEOTIDE SEQUENCE [LARGE SCALE GENOMIC DNA]</scope>
    <source>
        <strain evidence="3 4">ZZ0214-1</strain>
    </source>
</reference>
<dbReference type="Proteomes" id="UP000230002">
    <property type="component" value="Unassembled WGS sequence"/>
</dbReference>
<keyword evidence="4" id="KW-1185">Reference proteome</keyword>
<keyword evidence="2" id="KW-0812">Transmembrane</keyword>
<feature type="transmembrane region" description="Helical" evidence="2">
    <location>
        <begin position="223"/>
        <end position="251"/>
    </location>
</feature>
<dbReference type="OrthoDB" id="10429108at2759"/>
<feature type="transmembrane region" description="Helical" evidence="2">
    <location>
        <begin position="192"/>
        <end position="211"/>
    </location>
</feature>
<name>A0A2G8SPC6_9APHY</name>
<accession>A0A2G8SPC6</accession>
<evidence type="ECO:0000256" key="2">
    <source>
        <dbReference type="SAM" id="Phobius"/>
    </source>
</evidence>
<protein>
    <submittedName>
        <fullName evidence="3">Uncharacterized protein</fullName>
    </submittedName>
</protein>
<evidence type="ECO:0000313" key="4">
    <source>
        <dbReference type="Proteomes" id="UP000230002"/>
    </source>
</evidence>
<feature type="transmembrane region" description="Helical" evidence="2">
    <location>
        <begin position="102"/>
        <end position="128"/>
    </location>
</feature>
<feature type="transmembrane region" description="Helical" evidence="2">
    <location>
        <begin position="148"/>
        <end position="172"/>
    </location>
</feature>
<comment type="caution">
    <text evidence="3">The sequence shown here is derived from an EMBL/GenBank/DDBJ whole genome shotgun (WGS) entry which is preliminary data.</text>
</comment>
<gene>
    <name evidence="3" type="ORF">GSI_02347</name>
</gene>
<evidence type="ECO:0000313" key="3">
    <source>
        <dbReference type="EMBL" id="PIL35619.1"/>
    </source>
</evidence>
<organism evidence="3 4">
    <name type="scientific">Ganoderma sinense ZZ0214-1</name>
    <dbReference type="NCBI Taxonomy" id="1077348"/>
    <lineage>
        <taxon>Eukaryota</taxon>
        <taxon>Fungi</taxon>
        <taxon>Dikarya</taxon>
        <taxon>Basidiomycota</taxon>
        <taxon>Agaricomycotina</taxon>
        <taxon>Agaricomycetes</taxon>
        <taxon>Polyporales</taxon>
        <taxon>Polyporaceae</taxon>
        <taxon>Ganoderma</taxon>
    </lineage>
</organism>
<evidence type="ECO:0000256" key="1">
    <source>
        <dbReference type="SAM" id="MobiDB-lite"/>
    </source>
</evidence>
<sequence length="274" mass="29115">MTQTYSFPQSSSLSLESPSPPELPPPRPVAMPQTSQPQFTPYELIDPPPTPNITPPPSYKPRHYSDAPCDLEAGTTDPKATSKHEQATVRPRYSCCNFLSDAWTLLVSLAFITLVCTILIFVVGTVLTDIGAHLLVWDHHPDFLVLLTWPYTLAAVALGSAILGSVFAFLLFLLGMHPPSSDAILDARPGLILPPCVLGGTFALPVGLAAIPRDMPLTWKDALITSAAGVIGTCAFVLICTIALLAGGMLLSTISLRRTGRAKDVRSGASGCAV</sequence>
<proteinExistence type="predicted"/>
<keyword evidence="2" id="KW-0472">Membrane</keyword>
<keyword evidence="2" id="KW-1133">Transmembrane helix</keyword>
<dbReference type="AlphaFoldDB" id="A0A2G8SPC6"/>
<feature type="compositionally biased region" description="Pro residues" evidence="1">
    <location>
        <begin position="18"/>
        <end position="29"/>
    </location>
</feature>